<dbReference type="GO" id="GO:0106430">
    <property type="term" value="F:dihydroorotate dehydrogenase (quinone) activity"/>
    <property type="evidence" value="ECO:0007669"/>
    <property type="project" value="UniProtKB-EC"/>
</dbReference>
<dbReference type="NCBIfam" id="TIGR01036">
    <property type="entry name" value="pyrD_sub2"/>
    <property type="match status" value="1"/>
</dbReference>
<dbReference type="FunFam" id="3.20.20.70:FF:000028">
    <property type="entry name" value="Dihydroorotate dehydrogenase (quinone)"/>
    <property type="match status" value="1"/>
</dbReference>
<feature type="binding site" evidence="13">
    <location>
        <begin position="323"/>
        <end position="324"/>
    </location>
    <ligand>
        <name>FMN</name>
        <dbReference type="ChEBI" id="CHEBI:58210"/>
    </ligand>
</feature>
<feature type="active site" description="Nucleophile" evidence="13">
    <location>
        <position position="180"/>
    </location>
</feature>
<evidence type="ECO:0000256" key="11">
    <source>
        <dbReference type="ARBA" id="ARBA00023136"/>
    </source>
</evidence>
<dbReference type="GO" id="GO:0005886">
    <property type="term" value="C:plasma membrane"/>
    <property type="evidence" value="ECO:0007669"/>
    <property type="project" value="UniProtKB-SubCell"/>
</dbReference>
<dbReference type="InterPro" id="IPR050074">
    <property type="entry name" value="DHO_dehydrogenase"/>
</dbReference>
<evidence type="ECO:0000256" key="2">
    <source>
        <dbReference type="ARBA" id="ARBA00004202"/>
    </source>
</evidence>
<evidence type="ECO:0000256" key="5">
    <source>
        <dbReference type="ARBA" id="ARBA00011245"/>
    </source>
</evidence>
<dbReference type="PROSITE" id="PS00912">
    <property type="entry name" value="DHODEHASE_2"/>
    <property type="match status" value="1"/>
</dbReference>
<dbReference type="PROSITE" id="PS00911">
    <property type="entry name" value="DHODEHASE_1"/>
    <property type="match status" value="1"/>
</dbReference>
<dbReference type="GO" id="GO:0044205">
    <property type="term" value="P:'de novo' UMP biosynthetic process"/>
    <property type="evidence" value="ECO:0007669"/>
    <property type="project" value="UniProtKB-UniRule"/>
</dbReference>
<keyword evidence="6 13" id="KW-1003">Cell membrane</keyword>
<keyword evidence="8 13" id="KW-0288">FMN</keyword>
<accession>A0A662ZFQ0</accession>
<dbReference type="NCBIfam" id="NF003646">
    <property type="entry name" value="PRK05286.1-4"/>
    <property type="match status" value="1"/>
</dbReference>
<comment type="catalytic activity">
    <reaction evidence="12 13">
        <text>(S)-dihydroorotate + a quinone = orotate + a quinol</text>
        <dbReference type="Rhea" id="RHEA:30187"/>
        <dbReference type="ChEBI" id="CHEBI:24646"/>
        <dbReference type="ChEBI" id="CHEBI:30839"/>
        <dbReference type="ChEBI" id="CHEBI:30864"/>
        <dbReference type="ChEBI" id="CHEBI:132124"/>
        <dbReference type="EC" id="1.3.5.2"/>
    </reaction>
</comment>
<feature type="binding site" evidence="13">
    <location>
        <position position="177"/>
    </location>
    <ligand>
        <name>substrate</name>
    </ligand>
</feature>
<gene>
    <name evidence="13" type="primary">pyrD</name>
    <name evidence="15" type="ORF">SAMN02910344_00349</name>
</gene>
<dbReference type="SUPFAM" id="SSF51395">
    <property type="entry name" value="FMN-linked oxidoreductases"/>
    <property type="match status" value="1"/>
</dbReference>
<proteinExistence type="inferred from homology"/>
<evidence type="ECO:0000256" key="8">
    <source>
        <dbReference type="ARBA" id="ARBA00022643"/>
    </source>
</evidence>
<reference evidence="15 16" key="1">
    <citation type="submission" date="2016-10" db="EMBL/GenBank/DDBJ databases">
        <authorList>
            <person name="Varghese N."/>
            <person name="Submissions S."/>
        </authorList>
    </citation>
    <scope>NUCLEOTIDE SEQUENCE [LARGE SCALE GENOMIC DNA]</scope>
    <source>
        <strain evidence="15 16">DSM 1361</strain>
    </source>
</reference>
<dbReference type="RefSeq" id="WP_093140395.1">
    <property type="nucleotide sequence ID" value="NZ_FOXF01000004.1"/>
</dbReference>
<feature type="binding site" evidence="13">
    <location>
        <position position="177"/>
    </location>
    <ligand>
        <name>FMN</name>
        <dbReference type="ChEBI" id="CHEBI:58210"/>
    </ligand>
</feature>
<evidence type="ECO:0000256" key="10">
    <source>
        <dbReference type="ARBA" id="ARBA00023002"/>
    </source>
</evidence>
<dbReference type="InterPro" id="IPR001295">
    <property type="entry name" value="Dihydroorotate_DH_CS"/>
</dbReference>
<evidence type="ECO:0000256" key="13">
    <source>
        <dbReference type="HAMAP-Rule" id="MF_00225"/>
    </source>
</evidence>
<dbReference type="OrthoDB" id="9802377at2"/>
<dbReference type="GO" id="GO:0006207">
    <property type="term" value="P:'de novo' pyrimidine nucleobase biosynthetic process"/>
    <property type="evidence" value="ECO:0007669"/>
    <property type="project" value="UniProtKB-UniRule"/>
</dbReference>
<sequence>MLYSLYQPLIRPCLFTMDPEKAHNLTMKMMKIASRSQLLTSLVSQEVEARPRKVMGLDFKNPVGLAAGLDKDGEAIDAFAALGFGFIEVGTVTPKPQPGNDKPRLFRVVPAEGLINRMGFNNLGVDNLVENIKKSRYKGILGVNIGKNKTTPIEDSVSDYLYCLEKVYNYASYVAVNISSPNTPNLRTLQLGDALVELVQALKKKQKELAEANKKYVPIAIKIAPDLNDEEIENICRIFLENEVDGIIATNTTLDRDMIANMPHATETGGLSGRPEFRKSTDVLAKINKIINGRIPIIGVGGIDSPMAAAEKIKNGASLVQIYSGFIYKGPTLIKNIVNYL</sequence>
<dbReference type="InterPro" id="IPR012135">
    <property type="entry name" value="Dihydroorotate_DH_1_2"/>
</dbReference>
<dbReference type="HAMAP" id="MF_00225">
    <property type="entry name" value="DHO_dh_type2"/>
    <property type="match status" value="1"/>
</dbReference>
<evidence type="ECO:0000256" key="3">
    <source>
        <dbReference type="ARBA" id="ARBA00005161"/>
    </source>
</evidence>
<dbReference type="InterPro" id="IPR013785">
    <property type="entry name" value="Aldolase_TIM"/>
</dbReference>
<keyword evidence="9 13" id="KW-0665">Pyrimidine biosynthesis</keyword>
<dbReference type="GO" id="GO:0005737">
    <property type="term" value="C:cytoplasm"/>
    <property type="evidence" value="ECO:0007669"/>
    <property type="project" value="InterPro"/>
</dbReference>
<dbReference type="NCBIfam" id="NF003644">
    <property type="entry name" value="PRK05286.1-1"/>
    <property type="match status" value="1"/>
</dbReference>
<evidence type="ECO:0000256" key="7">
    <source>
        <dbReference type="ARBA" id="ARBA00022630"/>
    </source>
</evidence>
<comment type="subcellular location">
    <subcellularLocation>
        <location evidence="2 13">Cell membrane</location>
        <topology evidence="2 13">Peripheral membrane protein</topology>
    </subcellularLocation>
</comment>
<feature type="domain" description="Dihydroorotate dehydrogenase catalytic" evidence="14">
    <location>
        <begin position="53"/>
        <end position="339"/>
    </location>
</feature>
<evidence type="ECO:0000256" key="1">
    <source>
        <dbReference type="ARBA" id="ARBA00003125"/>
    </source>
</evidence>
<feature type="binding site" evidence="13">
    <location>
        <begin position="67"/>
        <end position="71"/>
    </location>
    <ligand>
        <name>FMN</name>
        <dbReference type="ChEBI" id="CHEBI:58210"/>
    </ligand>
</feature>
<comment type="pathway">
    <text evidence="3 13">Pyrimidine metabolism; UMP biosynthesis via de novo pathway; orotate from (S)-dihydroorotate (quinone route): step 1/1.</text>
</comment>
<dbReference type="PIRSF" id="PIRSF000164">
    <property type="entry name" value="DHO_oxidase"/>
    <property type="match status" value="1"/>
</dbReference>
<evidence type="ECO:0000313" key="16">
    <source>
        <dbReference type="Proteomes" id="UP000243745"/>
    </source>
</evidence>
<keyword evidence="11 13" id="KW-0472">Membrane</keyword>
<dbReference type="Pfam" id="PF01180">
    <property type="entry name" value="DHO_dh"/>
    <property type="match status" value="1"/>
</dbReference>
<keyword evidence="16" id="KW-1185">Reference proteome</keyword>
<feature type="binding site" evidence="13">
    <location>
        <begin position="116"/>
        <end position="120"/>
    </location>
    <ligand>
        <name>substrate</name>
    </ligand>
</feature>
<evidence type="ECO:0000256" key="4">
    <source>
        <dbReference type="ARBA" id="ARBA00005359"/>
    </source>
</evidence>
<feature type="binding site" evidence="13">
    <location>
        <position position="182"/>
    </location>
    <ligand>
        <name>substrate</name>
    </ligand>
</feature>
<comment type="function">
    <text evidence="1 13">Catalyzes the conversion of dihydroorotate to orotate with quinone as electron acceptor.</text>
</comment>
<comment type="similarity">
    <text evidence="4 13">Belongs to the dihydroorotate dehydrogenase family. Type 2 subfamily.</text>
</comment>
<evidence type="ECO:0000313" key="15">
    <source>
        <dbReference type="EMBL" id="SFP06846.1"/>
    </source>
</evidence>
<feature type="binding site" evidence="13">
    <location>
        <position position="222"/>
    </location>
    <ligand>
        <name>FMN</name>
        <dbReference type="ChEBI" id="CHEBI:58210"/>
    </ligand>
</feature>
<dbReference type="EC" id="1.3.5.2" evidence="13"/>
<name>A0A662ZFQ0_9GAMM</name>
<dbReference type="EMBL" id="FOXF01000004">
    <property type="protein sequence ID" value="SFP06846.1"/>
    <property type="molecule type" value="Genomic_DNA"/>
</dbReference>
<dbReference type="UniPathway" id="UPA00070">
    <property type="reaction ID" value="UER00946"/>
</dbReference>
<protein>
    <recommendedName>
        <fullName evidence="13">Dihydroorotate dehydrogenase (quinone)</fullName>
        <ecNumber evidence="13">1.3.5.2</ecNumber>
    </recommendedName>
    <alternativeName>
        <fullName evidence="13">DHOdehase</fullName>
        <shortName evidence="13">DHOD</shortName>
        <shortName evidence="13">DHODase</shortName>
    </alternativeName>
    <alternativeName>
        <fullName evidence="13">Dihydroorotate oxidase</fullName>
    </alternativeName>
</protein>
<keyword evidence="7 13" id="KW-0285">Flavoprotein</keyword>
<evidence type="ECO:0000256" key="6">
    <source>
        <dbReference type="ARBA" id="ARBA00022475"/>
    </source>
</evidence>
<dbReference type="Proteomes" id="UP000243745">
    <property type="component" value="Unassembled WGS sequence"/>
</dbReference>
<dbReference type="PANTHER" id="PTHR48109:SF4">
    <property type="entry name" value="DIHYDROOROTATE DEHYDROGENASE (QUINONE), MITOCHONDRIAL"/>
    <property type="match status" value="1"/>
</dbReference>
<comment type="subunit">
    <text evidence="5 13">Monomer.</text>
</comment>
<dbReference type="NCBIfam" id="NF003652">
    <property type="entry name" value="PRK05286.2-5"/>
    <property type="match status" value="1"/>
</dbReference>
<feature type="binding site" evidence="13">
    <location>
        <begin position="251"/>
        <end position="252"/>
    </location>
    <ligand>
        <name>substrate</name>
    </ligand>
</feature>
<comment type="cofactor">
    <cofactor evidence="13">
        <name>FMN</name>
        <dbReference type="ChEBI" id="CHEBI:58210"/>
    </cofactor>
    <text evidence="13">Binds 1 FMN per subunit.</text>
</comment>
<dbReference type="InterPro" id="IPR005720">
    <property type="entry name" value="Dihydroorotate_DH_cat"/>
</dbReference>
<dbReference type="CDD" id="cd04738">
    <property type="entry name" value="DHOD_2_like"/>
    <property type="match status" value="1"/>
</dbReference>
<dbReference type="AlphaFoldDB" id="A0A662ZFQ0"/>
<dbReference type="NCBIfam" id="NF003645">
    <property type="entry name" value="PRK05286.1-2"/>
    <property type="match status" value="1"/>
</dbReference>
<feature type="binding site" evidence="13">
    <location>
        <position position="250"/>
    </location>
    <ligand>
        <name>FMN</name>
        <dbReference type="ChEBI" id="CHEBI:58210"/>
    </ligand>
</feature>
<evidence type="ECO:0000256" key="12">
    <source>
        <dbReference type="ARBA" id="ARBA00048639"/>
    </source>
</evidence>
<evidence type="ECO:0000259" key="14">
    <source>
        <dbReference type="Pfam" id="PF01180"/>
    </source>
</evidence>
<organism evidence="15 16">
    <name type="scientific">Ruminobacter amylophilus</name>
    <dbReference type="NCBI Taxonomy" id="867"/>
    <lineage>
        <taxon>Bacteria</taxon>
        <taxon>Pseudomonadati</taxon>
        <taxon>Pseudomonadota</taxon>
        <taxon>Gammaproteobacteria</taxon>
        <taxon>Aeromonadales</taxon>
        <taxon>Succinivibrionaceae</taxon>
        <taxon>Ruminobacter</taxon>
    </lineage>
</organism>
<dbReference type="Gene3D" id="3.20.20.70">
    <property type="entry name" value="Aldolase class I"/>
    <property type="match status" value="1"/>
</dbReference>
<dbReference type="InterPro" id="IPR005719">
    <property type="entry name" value="Dihydroorotate_DH_2"/>
</dbReference>
<feature type="binding site" evidence="13">
    <location>
        <position position="91"/>
    </location>
    <ligand>
        <name>FMN</name>
        <dbReference type="ChEBI" id="CHEBI:58210"/>
    </ligand>
</feature>
<feature type="binding site" evidence="13">
    <location>
        <position position="302"/>
    </location>
    <ligand>
        <name>FMN</name>
        <dbReference type="ChEBI" id="CHEBI:58210"/>
    </ligand>
</feature>
<feature type="binding site" evidence="13">
    <location>
        <position position="71"/>
    </location>
    <ligand>
        <name>substrate</name>
    </ligand>
</feature>
<feature type="binding site" evidence="13">
    <location>
        <position position="273"/>
    </location>
    <ligand>
        <name>FMN</name>
        <dbReference type="ChEBI" id="CHEBI:58210"/>
    </ligand>
</feature>
<feature type="binding site" evidence="13">
    <location>
        <position position="144"/>
    </location>
    <ligand>
        <name>FMN</name>
        <dbReference type="ChEBI" id="CHEBI:58210"/>
    </ligand>
</feature>
<evidence type="ECO:0000256" key="9">
    <source>
        <dbReference type="ARBA" id="ARBA00022975"/>
    </source>
</evidence>
<dbReference type="PANTHER" id="PTHR48109">
    <property type="entry name" value="DIHYDROOROTATE DEHYDROGENASE (QUINONE), MITOCHONDRIAL-RELATED"/>
    <property type="match status" value="1"/>
</dbReference>
<keyword evidence="10 13" id="KW-0560">Oxidoreductase</keyword>